<proteinExistence type="predicted"/>
<feature type="transmembrane region" description="Helical" evidence="8">
    <location>
        <begin position="83"/>
        <end position="102"/>
    </location>
</feature>
<keyword evidence="4 8" id="KW-1133">Transmembrane helix</keyword>
<evidence type="ECO:0000259" key="9">
    <source>
        <dbReference type="PROSITE" id="PS50850"/>
    </source>
</evidence>
<evidence type="ECO:0000256" key="8">
    <source>
        <dbReference type="SAM" id="Phobius"/>
    </source>
</evidence>
<organism evidence="10 11">
    <name type="scientific">Podospora didyma</name>
    <dbReference type="NCBI Taxonomy" id="330526"/>
    <lineage>
        <taxon>Eukaryota</taxon>
        <taxon>Fungi</taxon>
        <taxon>Dikarya</taxon>
        <taxon>Ascomycota</taxon>
        <taxon>Pezizomycotina</taxon>
        <taxon>Sordariomycetes</taxon>
        <taxon>Sordariomycetidae</taxon>
        <taxon>Sordariales</taxon>
        <taxon>Podosporaceae</taxon>
        <taxon>Podospora</taxon>
    </lineage>
</organism>
<dbReference type="EMBL" id="JAULSW010000010">
    <property type="protein sequence ID" value="KAK3368536.1"/>
    <property type="molecule type" value="Genomic_DNA"/>
</dbReference>
<feature type="transmembrane region" description="Helical" evidence="8">
    <location>
        <begin position="202"/>
        <end position="222"/>
    </location>
</feature>
<gene>
    <name evidence="10" type="ORF">B0H63DRAFT_565206</name>
</gene>
<dbReference type="SUPFAM" id="SSF103473">
    <property type="entry name" value="MFS general substrate transporter"/>
    <property type="match status" value="1"/>
</dbReference>
<dbReference type="GO" id="GO:0022857">
    <property type="term" value="F:transmembrane transporter activity"/>
    <property type="evidence" value="ECO:0007669"/>
    <property type="project" value="InterPro"/>
</dbReference>
<evidence type="ECO:0000256" key="2">
    <source>
        <dbReference type="ARBA" id="ARBA00022448"/>
    </source>
</evidence>
<evidence type="ECO:0000313" key="10">
    <source>
        <dbReference type="EMBL" id="KAK3368536.1"/>
    </source>
</evidence>
<dbReference type="PANTHER" id="PTHR23501:SF187">
    <property type="entry name" value="MAJOR FACILITATOR SUPERFAMILY (MFS) PROFILE DOMAIN-CONTAINING PROTEIN"/>
    <property type="match status" value="1"/>
</dbReference>
<dbReference type="Proteomes" id="UP001285441">
    <property type="component" value="Unassembled WGS sequence"/>
</dbReference>
<feature type="region of interest" description="Disordered" evidence="7">
    <location>
        <begin position="1"/>
        <end position="21"/>
    </location>
</feature>
<dbReference type="AlphaFoldDB" id="A0AAE0K353"/>
<keyword evidence="11" id="KW-1185">Reference proteome</keyword>
<dbReference type="Gene3D" id="1.20.1720.10">
    <property type="entry name" value="Multidrug resistance protein D"/>
    <property type="match status" value="1"/>
</dbReference>
<keyword evidence="2" id="KW-0813">Transport</keyword>
<dbReference type="PROSITE" id="PS50850">
    <property type="entry name" value="MFS"/>
    <property type="match status" value="1"/>
</dbReference>
<dbReference type="GO" id="GO:0005886">
    <property type="term" value="C:plasma membrane"/>
    <property type="evidence" value="ECO:0007669"/>
    <property type="project" value="TreeGrafter"/>
</dbReference>
<evidence type="ECO:0000256" key="5">
    <source>
        <dbReference type="ARBA" id="ARBA00023136"/>
    </source>
</evidence>
<keyword evidence="6" id="KW-0325">Glycoprotein</keyword>
<evidence type="ECO:0000256" key="3">
    <source>
        <dbReference type="ARBA" id="ARBA00022692"/>
    </source>
</evidence>
<name>A0AAE0K353_9PEZI</name>
<feature type="transmembrane region" description="Helical" evidence="8">
    <location>
        <begin position="139"/>
        <end position="160"/>
    </location>
</feature>
<dbReference type="Gene3D" id="1.20.1250.20">
    <property type="entry name" value="MFS general substrate transporter like domains"/>
    <property type="match status" value="1"/>
</dbReference>
<evidence type="ECO:0000256" key="7">
    <source>
        <dbReference type="SAM" id="MobiDB-lite"/>
    </source>
</evidence>
<feature type="transmembrane region" description="Helical" evidence="8">
    <location>
        <begin position="524"/>
        <end position="542"/>
    </location>
</feature>
<dbReference type="InterPro" id="IPR020846">
    <property type="entry name" value="MFS_dom"/>
</dbReference>
<comment type="subcellular location">
    <subcellularLocation>
        <location evidence="1">Membrane</location>
        <topology evidence="1">Multi-pass membrane protein</topology>
    </subcellularLocation>
</comment>
<evidence type="ECO:0000313" key="11">
    <source>
        <dbReference type="Proteomes" id="UP001285441"/>
    </source>
</evidence>
<dbReference type="InterPro" id="IPR036259">
    <property type="entry name" value="MFS_trans_sf"/>
</dbReference>
<reference evidence="10" key="2">
    <citation type="submission" date="2023-06" db="EMBL/GenBank/DDBJ databases">
        <authorList>
            <consortium name="Lawrence Berkeley National Laboratory"/>
            <person name="Haridas S."/>
            <person name="Hensen N."/>
            <person name="Bonometti L."/>
            <person name="Westerberg I."/>
            <person name="Brannstrom I.O."/>
            <person name="Guillou S."/>
            <person name="Cros-Aarteil S."/>
            <person name="Calhoun S."/>
            <person name="Kuo A."/>
            <person name="Mondo S."/>
            <person name="Pangilinan J."/>
            <person name="Riley R."/>
            <person name="LaButti K."/>
            <person name="Andreopoulos B."/>
            <person name="Lipzen A."/>
            <person name="Chen C."/>
            <person name="Yanf M."/>
            <person name="Daum C."/>
            <person name="Ng V."/>
            <person name="Clum A."/>
            <person name="Steindorff A."/>
            <person name="Ohm R."/>
            <person name="Martin F."/>
            <person name="Silar P."/>
            <person name="Natvig D."/>
            <person name="Lalanne C."/>
            <person name="Gautier V."/>
            <person name="Ament-velasquez S.L."/>
            <person name="Kruys A."/>
            <person name="Hutchinson M.I."/>
            <person name="Powell A.J."/>
            <person name="Barry K."/>
            <person name="Miller A.N."/>
            <person name="Grigoriev I.V."/>
            <person name="Debuchy R."/>
            <person name="Gladieux P."/>
            <person name="Thoren M.H."/>
            <person name="Johannesson H."/>
        </authorList>
    </citation>
    <scope>NUCLEOTIDE SEQUENCE</scope>
    <source>
        <strain evidence="10">CBS 232.78</strain>
    </source>
</reference>
<feature type="transmembrane region" description="Helical" evidence="8">
    <location>
        <begin position="242"/>
        <end position="260"/>
    </location>
</feature>
<feature type="transmembrane region" description="Helical" evidence="8">
    <location>
        <begin position="114"/>
        <end position="133"/>
    </location>
</feature>
<feature type="compositionally biased region" description="Polar residues" evidence="7">
    <location>
        <begin position="1"/>
        <end position="16"/>
    </location>
</feature>
<feature type="transmembrane region" description="Helical" evidence="8">
    <location>
        <begin position="406"/>
        <end position="427"/>
    </location>
</feature>
<keyword evidence="3 8" id="KW-0812">Transmembrane</keyword>
<feature type="domain" description="Major facilitator superfamily (MFS) profile" evidence="9">
    <location>
        <begin position="49"/>
        <end position="546"/>
    </location>
</feature>
<feature type="transmembrane region" description="Helical" evidence="8">
    <location>
        <begin position="375"/>
        <end position="394"/>
    </location>
</feature>
<sequence>MSDNKPANKQAGISSEDSSDNVIKDGATAEAAATAAASKFKPARRFWMILVTLATIGLLSALENTVVTTALPHIVTELALGGNYIWVTNVFFLTGAAVQPLFGQLANIFGRRWITMIIVAFFTLGSGIAGGATNGAMLIAGRAVQGIGAGGIYIIIDIIISDLVPLRERGNYVAVILVVYTIGLALGPWVGGEIIATTTWRWVFYINLPIGGTSMVMIFLFLHVQYDRTQSIRQKLARIDYIGNLLIIGSTVSVLYALTYGGTKLPWSSGSILAPLIIGLAGFVFFIWYETLVSEPVVPPSLFLGNRTSAVIFLATFLNSALLYWALFFLPVYFQAVLGSSAARAGVQILPVILFGLPGAIVAVLLLTKFGRYKPLHLFGFAVNTLGISLFTMLDENSSMAEWVLYQMVGAVGSGFVLNTLLPAVQAQQDEKHQAATTAAWSFMRSFGSIWGVAIPAAIFNNRFSQLAALAPADGGGGIADPAVRAVFDGGNRAYENAYAEFVWGFPSPAREQIVHVYAGALRLIWQVAIAFAGVNFVIVLLEKEVPLRTELETEFGIVEERKGEEGMKV</sequence>
<evidence type="ECO:0000256" key="4">
    <source>
        <dbReference type="ARBA" id="ARBA00022989"/>
    </source>
</evidence>
<protein>
    <submittedName>
        <fullName evidence="10">Major facilitator superfamily domain-containing protein</fullName>
    </submittedName>
</protein>
<feature type="transmembrane region" description="Helical" evidence="8">
    <location>
        <begin position="172"/>
        <end position="190"/>
    </location>
</feature>
<keyword evidence="5 8" id="KW-0472">Membrane</keyword>
<feature type="transmembrane region" description="Helical" evidence="8">
    <location>
        <begin position="310"/>
        <end position="334"/>
    </location>
</feature>
<accession>A0AAE0K353</accession>
<dbReference type="PANTHER" id="PTHR23501">
    <property type="entry name" value="MAJOR FACILITATOR SUPERFAMILY"/>
    <property type="match status" value="1"/>
</dbReference>
<comment type="caution">
    <text evidence="10">The sequence shown here is derived from an EMBL/GenBank/DDBJ whole genome shotgun (WGS) entry which is preliminary data.</text>
</comment>
<dbReference type="Pfam" id="PF07690">
    <property type="entry name" value="MFS_1"/>
    <property type="match status" value="1"/>
</dbReference>
<feature type="transmembrane region" description="Helical" evidence="8">
    <location>
        <begin position="439"/>
        <end position="460"/>
    </location>
</feature>
<feature type="transmembrane region" description="Helical" evidence="8">
    <location>
        <begin position="272"/>
        <end position="289"/>
    </location>
</feature>
<reference evidence="10" key="1">
    <citation type="journal article" date="2023" name="Mol. Phylogenet. Evol.">
        <title>Genome-scale phylogeny and comparative genomics of the fungal order Sordariales.</title>
        <authorList>
            <person name="Hensen N."/>
            <person name="Bonometti L."/>
            <person name="Westerberg I."/>
            <person name="Brannstrom I.O."/>
            <person name="Guillou S."/>
            <person name="Cros-Aarteil S."/>
            <person name="Calhoun S."/>
            <person name="Haridas S."/>
            <person name="Kuo A."/>
            <person name="Mondo S."/>
            <person name="Pangilinan J."/>
            <person name="Riley R."/>
            <person name="LaButti K."/>
            <person name="Andreopoulos B."/>
            <person name="Lipzen A."/>
            <person name="Chen C."/>
            <person name="Yan M."/>
            <person name="Daum C."/>
            <person name="Ng V."/>
            <person name="Clum A."/>
            <person name="Steindorff A."/>
            <person name="Ohm R.A."/>
            <person name="Martin F."/>
            <person name="Silar P."/>
            <person name="Natvig D.O."/>
            <person name="Lalanne C."/>
            <person name="Gautier V."/>
            <person name="Ament-Velasquez S.L."/>
            <person name="Kruys A."/>
            <person name="Hutchinson M.I."/>
            <person name="Powell A.J."/>
            <person name="Barry K."/>
            <person name="Miller A.N."/>
            <person name="Grigoriev I.V."/>
            <person name="Debuchy R."/>
            <person name="Gladieux P."/>
            <person name="Hiltunen Thoren M."/>
            <person name="Johannesson H."/>
        </authorList>
    </citation>
    <scope>NUCLEOTIDE SEQUENCE</scope>
    <source>
        <strain evidence="10">CBS 232.78</strain>
    </source>
</reference>
<feature type="transmembrane region" description="Helical" evidence="8">
    <location>
        <begin position="46"/>
        <end position="63"/>
    </location>
</feature>
<dbReference type="InterPro" id="IPR011701">
    <property type="entry name" value="MFS"/>
</dbReference>
<feature type="transmembrane region" description="Helical" evidence="8">
    <location>
        <begin position="346"/>
        <end position="368"/>
    </location>
</feature>
<evidence type="ECO:0000256" key="6">
    <source>
        <dbReference type="ARBA" id="ARBA00023180"/>
    </source>
</evidence>
<evidence type="ECO:0000256" key="1">
    <source>
        <dbReference type="ARBA" id="ARBA00004141"/>
    </source>
</evidence>